<dbReference type="SUPFAM" id="SSF46689">
    <property type="entry name" value="Homeodomain-like"/>
    <property type="match status" value="1"/>
</dbReference>
<dbReference type="PANTHER" id="PTHR30055:SF234">
    <property type="entry name" value="HTH-TYPE TRANSCRIPTIONAL REGULATOR BETI"/>
    <property type="match status" value="1"/>
</dbReference>
<dbReference type="InterPro" id="IPR036271">
    <property type="entry name" value="Tet_transcr_reg_TetR-rel_C_sf"/>
</dbReference>
<dbReference type="InterPro" id="IPR009057">
    <property type="entry name" value="Homeodomain-like_sf"/>
</dbReference>
<evidence type="ECO:0000313" key="8">
    <source>
        <dbReference type="Proteomes" id="UP000318416"/>
    </source>
</evidence>
<dbReference type="InterPro" id="IPR050109">
    <property type="entry name" value="HTH-type_TetR-like_transc_reg"/>
</dbReference>
<reference evidence="7 8" key="1">
    <citation type="submission" date="2019-06" db="EMBL/GenBank/DDBJ databases">
        <title>Sequencing the genomes of 1000 actinobacteria strains.</title>
        <authorList>
            <person name="Klenk H.-P."/>
        </authorList>
    </citation>
    <scope>NUCLEOTIDE SEQUENCE [LARGE SCALE GENOMIC DNA]</scope>
    <source>
        <strain evidence="7 8">DSM 41649</strain>
    </source>
</reference>
<evidence type="ECO:0000256" key="4">
    <source>
        <dbReference type="PROSITE-ProRule" id="PRU00335"/>
    </source>
</evidence>
<dbReference type="SUPFAM" id="SSF48498">
    <property type="entry name" value="Tetracyclin repressor-like, C-terminal domain"/>
    <property type="match status" value="1"/>
</dbReference>
<evidence type="ECO:0000256" key="1">
    <source>
        <dbReference type="ARBA" id="ARBA00023015"/>
    </source>
</evidence>
<keyword evidence="3" id="KW-0804">Transcription</keyword>
<name>A0A561ES51_9ACTN</name>
<dbReference type="RefSeq" id="WP_145791714.1">
    <property type="nucleotide sequence ID" value="NZ_BAAABR010000006.1"/>
</dbReference>
<dbReference type="OrthoDB" id="3237195at2"/>
<keyword evidence="2 4" id="KW-0238">DNA-binding</keyword>
<dbReference type="Gene3D" id="1.10.357.10">
    <property type="entry name" value="Tetracycline Repressor, domain 2"/>
    <property type="match status" value="1"/>
</dbReference>
<protein>
    <submittedName>
        <fullName evidence="7">TetR family transcriptional regulator</fullName>
    </submittedName>
</protein>
<dbReference type="GO" id="GO:0000976">
    <property type="term" value="F:transcription cis-regulatory region binding"/>
    <property type="evidence" value="ECO:0007669"/>
    <property type="project" value="TreeGrafter"/>
</dbReference>
<feature type="domain" description="HTH tetR-type" evidence="6">
    <location>
        <begin position="8"/>
        <end position="68"/>
    </location>
</feature>
<evidence type="ECO:0000256" key="2">
    <source>
        <dbReference type="ARBA" id="ARBA00023125"/>
    </source>
</evidence>
<dbReference type="InterPro" id="IPR001647">
    <property type="entry name" value="HTH_TetR"/>
</dbReference>
<dbReference type="Pfam" id="PF21935">
    <property type="entry name" value="TetR_C_45"/>
    <property type="match status" value="1"/>
</dbReference>
<dbReference type="PANTHER" id="PTHR30055">
    <property type="entry name" value="HTH-TYPE TRANSCRIPTIONAL REGULATOR RUTR"/>
    <property type="match status" value="1"/>
</dbReference>
<dbReference type="Pfam" id="PF00440">
    <property type="entry name" value="TetR_N"/>
    <property type="match status" value="1"/>
</dbReference>
<keyword evidence="8" id="KW-1185">Reference proteome</keyword>
<evidence type="ECO:0000256" key="3">
    <source>
        <dbReference type="ARBA" id="ARBA00023163"/>
    </source>
</evidence>
<evidence type="ECO:0000259" key="6">
    <source>
        <dbReference type="PROSITE" id="PS50977"/>
    </source>
</evidence>
<gene>
    <name evidence="7" type="ORF">FB465_3502</name>
</gene>
<dbReference type="InterPro" id="IPR047923">
    <property type="entry name" value="ArpA-like"/>
</dbReference>
<dbReference type="AlphaFoldDB" id="A0A561ES51"/>
<comment type="caution">
    <text evidence="7">The sequence shown here is derived from an EMBL/GenBank/DDBJ whole genome shotgun (WGS) entry which is preliminary data.</text>
</comment>
<dbReference type="PRINTS" id="PR00455">
    <property type="entry name" value="HTHTETR"/>
</dbReference>
<dbReference type="GO" id="GO:0003700">
    <property type="term" value="F:DNA-binding transcription factor activity"/>
    <property type="evidence" value="ECO:0007669"/>
    <property type="project" value="TreeGrafter"/>
</dbReference>
<proteinExistence type="predicted"/>
<feature type="DNA-binding region" description="H-T-H motif" evidence="4">
    <location>
        <begin position="31"/>
        <end position="50"/>
    </location>
</feature>
<dbReference type="InterPro" id="IPR054126">
    <property type="entry name" value="CprB_TetR_C"/>
</dbReference>
<keyword evidence="1" id="KW-0805">Transcription regulation</keyword>
<dbReference type="NCBIfam" id="NF041196">
    <property type="entry name" value="ScbR_bind_reg"/>
    <property type="match status" value="1"/>
</dbReference>
<evidence type="ECO:0000256" key="5">
    <source>
        <dbReference type="SAM" id="MobiDB-lite"/>
    </source>
</evidence>
<dbReference type="EMBL" id="VIVR01000001">
    <property type="protein sequence ID" value="TWE18429.1"/>
    <property type="molecule type" value="Genomic_DNA"/>
</dbReference>
<dbReference type="Proteomes" id="UP000318416">
    <property type="component" value="Unassembled WGS sequence"/>
</dbReference>
<dbReference type="PROSITE" id="PS50977">
    <property type="entry name" value="HTH_TETR_2"/>
    <property type="match status" value="1"/>
</dbReference>
<feature type="region of interest" description="Disordered" evidence="5">
    <location>
        <begin position="194"/>
        <end position="215"/>
    </location>
</feature>
<accession>A0A561ES51</accession>
<sequence>MAQQARAVQTRREILRAAAEVFDRKGYAAATMADILTVAGMTKGAVYFHFASKEELALAVVAEQSPWLESLDLSAPGFQPVIDLTTAYARALLDDPFIRAAVRLVIEHGAFENPNTEAWQASILLIRSLVVQAEEAGDMLPGLDATVVAETITSSFTGIQLTSQVLADRADLLERVRAWWTLLLPGLVRPERIPTLDPAGSPRSRTPNRPVSDIP</sequence>
<evidence type="ECO:0000313" key="7">
    <source>
        <dbReference type="EMBL" id="TWE18429.1"/>
    </source>
</evidence>
<organism evidence="7 8">
    <name type="scientific">Kitasatospora atroaurantiaca</name>
    <dbReference type="NCBI Taxonomy" id="285545"/>
    <lineage>
        <taxon>Bacteria</taxon>
        <taxon>Bacillati</taxon>
        <taxon>Actinomycetota</taxon>
        <taxon>Actinomycetes</taxon>
        <taxon>Kitasatosporales</taxon>
        <taxon>Streptomycetaceae</taxon>
        <taxon>Kitasatospora</taxon>
    </lineage>
</organism>